<evidence type="ECO:0000256" key="3">
    <source>
        <dbReference type="ARBA" id="ARBA00022525"/>
    </source>
</evidence>
<comment type="caution">
    <text evidence="9">The sequence shown here is derived from an EMBL/GenBank/DDBJ whole genome shotgun (WGS) entry which is preliminary data.</text>
</comment>
<comment type="subcellular location">
    <subcellularLocation>
        <location evidence="1">Secreted</location>
        <location evidence="1">Cell wall</location>
        <topology evidence="1">Peptidoglycan-anchor</topology>
    </subcellularLocation>
</comment>
<evidence type="ECO:0000313" key="9">
    <source>
        <dbReference type="EMBL" id="TBW73650.1"/>
    </source>
</evidence>
<dbReference type="Proteomes" id="UP000293637">
    <property type="component" value="Unassembled WGS sequence"/>
</dbReference>
<accession>A0A4Q9WET6</accession>
<keyword evidence="3" id="KW-0964">Secreted</keyword>
<feature type="chain" id="PRO_5020565407" evidence="7">
    <location>
        <begin position="29"/>
        <end position="190"/>
    </location>
</feature>
<dbReference type="Pfam" id="PF00746">
    <property type="entry name" value="Gram_pos_anchor"/>
    <property type="match status" value="1"/>
</dbReference>
<evidence type="ECO:0000256" key="5">
    <source>
        <dbReference type="ARBA" id="ARBA00023088"/>
    </source>
</evidence>
<evidence type="ECO:0000256" key="4">
    <source>
        <dbReference type="ARBA" id="ARBA00022729"/>
    </source>
</evidence>
<gene>
    <name evidence="9" type="ORF">EQ812_02255</name>
</gene>
<proteinExistence type="predicted"/>
<keyword evidence="2" id="KW-0134">Cell wall</keyword>
<keyword evidence="6" id="KW-0472">Membrane</keyword>
<feature type="transmembrane region" description="Helical" evidence="6">
    <location>
        <begin position="166"/>
        <end position="185"/>
    </location>
</feature>
<evidence type="ECO:0000256" key="6">
    <source>
        <dbReference type="SAM" id="Phobius"/>
    </source>
</evidence>
<evidence type="ECO:0000256" key="1">
    <source>
        <dbReference type="ARBA" id="ARBA00004168"/>
    </source>
</evidence>
<keyword evidence="4 7" id="KW-0732">Signal</keyword>
<reference evidence="9 10" key="1">
    <citation type="journal article" date="2019" name="Sci. Transl. Med.">
        <title>Quorum sensing between bacterial species on the skin protects against epidermal injury in atopic dermatitis.</title>
        <authorList>
            <person name="Williams M.R."/>
        </authorList>
    </citation>
    <scope>NUCLEOTIDE SEQUENCE [LARGE SCALE GENOMIC DNA]</scope>
    <source>
        <strain evidence="9 10">E7</strain>
    </source>
</reference>
<evidence type="ECO:0000256" key="2">
    <source>
        <dbReference type="ARBA" id="ARBA00022512"/>
    </source>
</evidence>
<dbReference type="GeneID" id="58091105"/>
<dbReference type="InterPro" id="IPR019931">
    <property type="entry name" value="LPXTG_anchor"/>
</dbReference>
<feature type="domain" description="Gram-positive cocci surface proteins LPxTG" evidence="8">
    <location>
        <begin position="156"/>
        <end position="190"/>
    </location>
</feature>
<feature type="signal peptide" evidence="7">
    <location>
        <begin position="1"/>
        <end position="28"/>
    </location>
</feature>
<keyword evidence="6" id="KW-1133">Transmembrane helix</keyword>
<organism evidence="9 10">
    <name type="scientific">Staphylococcus lugdunensis</name>
    <dbReference type="NCBI Taxonomy" id="28035"/>
    <lineage>
        <taxon>Bacteria</taxon>
        <taxon>Bacillati</taxon>
        <taxon>Bacillota</taxon>
        <taxon>Bacilli</taxon>
        <taxon>Bacillales</taxon>
        <taxon>Staphylococcaceae</taxon>
        <taxon>Staphylococcus</taxon>
    </lineage>
</organism>
<evidence type="ECO:0000256" key="7">
    <source>
        <dbReference type="SAM" id="SignalP"/>
    </source>
</evidence>
<name>A0A4Q9WET6_STALU</name>
<dbReference type="AlphaFoldDB" id="A0A4Q9WET6"/>
<dbReference type="EMBL" id="SCHB01000001">
    <property type="protein sequence ID" value="TBW73650.1"/>
    <property type="molecule type" value="Genomic_DNA"/>
</dbReference>
<dbReference type="PROSITE" id="PS50847">
    <property type="entry name" value="GRAM_POS_ANCHORING"/>
    <property type="match status" value="1"/>
</dbReference>
<keyword evidence="6" id="KW-0812">Transmembrane</keyword>
<dbReference type="RefSeq" id="WP_002492422.1">
    <property type="nucleotide sequence ID" value="NZ_AP021848.1"/>
</dbReference>
<protein>
    <submittedName>
        <fullName evidence="9">LPXTG cell wall anchor domain-containing protein</fullName>
    </submittedName>
</protein>
<sequence length="190" mass="20979">MKQMVQIILSVFALFLVLTATSVCVTQADTMSQQDAITTAKQAIARSGGNPDLQNFNTVIDKGNYFKIKITLKTNDSVGTYKVYKNGQVEYKNGKFGVYNLLNPNQTYAASEIANTSTHMAQQEQQNNPVDCKKELNRYYVGNIKSTELPQQNASLPETGHTSNNIITLAFGILALMSGLALTFMRNSKH</sequence>
<keyword evidence="5" id="KW-0572">Peptidoglycan-anchor</keyword>
<dbReference type="NCBIfam" id="TIGR01167">
    <property type="entry name" value="LPXTG_anchor"/>
    <property type="match status" value="1"/>
</dbReference>
<evidence type="ECO:0000313" key="10">
    <source>
        <dbReference type="Proteomes" id="UP000293637"/>
    </source>
</evidence>
<evidence type="ECO:0000259" key="8">
    <source>
        <dbReference type="PROSITE" id="PS50847"/>
    </source>
</evidence>